<dbReference type="EC" id="1.3.1.28" evidence="3"/>
<dbReference type="Pfam" id="PF13561">
    <property type="entry name" value="adh_short_C2"/>
    <property type="match status" value="1"/>
</dbReference>
<comment type="similarity">
    <text evidence="1">Belongs to the short-chain dehydrogenases/reductases (SDR) family.</text>
</comment>
<dbReference type="SMART" id="SM00822">
    <property type="entry name" value="PKS_KR"/>
    <property type="match status" value="1"/>
</dbReference>
<dbReference type="Proteomes" id="UP001156836">
    <property type="component" value="Unassembled WGS sequence"/>
</dbReference>
<dbReference type="InterPro" id="IPR002347">
    <property type="entry name" value="SDR_fam"/>
</dbReference>
<keyword evidence="6" id="KW-1185">Reference proteome</keyword>
<evidence type="ECO:0000313" key="5">
    <source>
        <dbReference type="EMBL" id="GLS06242.1"/>
    </source>
</evidence>
<proteinExistence type="inferred from homology"/>
<dbReference type="InterPro" id="IPR020904">
    <property type="entry name" value="Sc_DH/Rdtase_CS"/>
</dbReference>
<dbReference type="NCBIfam" id="TIGR04316">
    <property type="entry name" value="dhbA_paeA"/>
    <property type="match status" value="1"/>
</dbReference>
<dbReference type="InterPro" id="IPR003560">
    <property type="entry name" value="DHB_DH"/>
</dbReference>
<feature type="domain" description="Ketoreductase" evidence="4">
    <location>
        <begin position="9"/>
        <end position="186"/>
    </location>
</feature>
<evidence type="ECO:0000259" key="4">
    <source>
        <dbReference type="SMART" id="SM00822"/>
    </source>
</evidence>
<dbReference type="PRINTS" id="PR01397">
    <property type="entry name" value="DHBDHDRGNASE"/>
</dbReference>
<dbReference type="InterPro" id="IPR057326">
    <property type="entry name" value="KR_dom"/>
</dbReference>
<protein>
    <recommendedName>
        <fullName evidence="3">2,3-dihydro-2,3-dihydroxybenzoate dehydrogenase</fullName>
        <ecNumber evidence="3">1.3.1.28</ecNumber>
    </recommendedName>
</protein>
<reference evidence="6" key="1">
    <citation type="journal article" date="2019" name="Int. J. Syst. Evol. Microbiol.">
        <title>The Global Catalogue of Microorganisms (GCM) 10K type strain sequencing project: providing services to taxonomists for standard genome sequencing and annotation.</title>
        <authorList>
            <consortium name="The Broad Institute Genomics Platform"/>
            <consortium name="The Broad Institute Genome Sequencing Center for Infectious Disease"/>
            <person name="Wu L."/>
            <person name="Ma J."/>
        </authorList>
    </citation>
    <scope>NUCLEOTIDE SEQUENCE [LARGE SCALE GENOMIC DNA]</scope>
    <source>
        <strain evidence="6">NBRC 104970</strain>
    </source>
</reference>
<dbReference type="Gene3D" id="3.40.50.720">
    <property type="entry name" value="NAD(P)-binding Rossmann-like Domain"/>
    <property type="match status" value="1"/>
</dbReference>
<dbReference type="PRINTS" id="PR00080">
    <property type="entry name" value="SDRFAMILY"/>
</dbReference>
<dbReference type="SUPFAM" id="SSF51735">
    <property type="entry name" value="NAD(P)-binding Rossmann-fold domains"/>
    <property type="match status" value="1"/>
</dbReference>
<organism evidence="5 6">
    <name type="scientific">Chitiniphilus shinanonensis</name>
    <dbReference type="NCBI Taxonomy" id="553088"/>
    <lineage>
        <taxon>Bacteria</taxon>
        <taxon>Pseudomonadati</taxon>
        <taxon>Pseudomonadota</taxon>
        <taxon>Betaproteobacteria</taxon>
        <taxon>Neisseriales</taxon>
        <taxon>Chitinibacteraceae</taxon>
        <taxon>Chitiniphilus</taxon>
    </lineage>
</organism>
<dbReference type="EMBL" id="BSOZ01000112">
    <property type="protein sequence ID" value="GLS06242.1"/>
    <property type="molecule type" value="Genomic_DNA"/>
</dbReference>
<gene>
    <name evidence="5" type="primary">entA</name>
    <name evidence="5" type="ORF">GCM10007860_34150</name>
</gene>
<dbReference type="RefSeq" id="WP_018749565.1">
    <property type="nucleotide sequence ID" value="NZ_BAABUF010000043.1"/>
</dbReference>
<name>A0ABQ6BXY8_9NEIS</name>
<keyword evidence="2" id="KW-0560">Oxidoreductase</keyword>
<accession>A0ABQ6BXY8</accession>
<evidence type="ECO:0000256" key="3">
    <source>
        <dbReference type="NCBIfam" id="TIGR04316"/>
    </source>
</evidence>
<dbReference type="InterPro" id="IPR036291">
    <property type="entry name" value="NAD(P)-bd_dom_sf"/>
</dbReference>
<comment type="caution">
    <text evidence="5">The sequence shown here is derived from an EMBL/GenBank/DDBJ whole genome shotgun (WGS) entry which is preliminary data.</text>
</comment>
<evidence type="ECO:0000256" key="1">
    <source>
        <dbReference type="ARBA" id="ARBA00006484"/>
    </source>
</evidence>
<evidence type="ECO:0000256" key="2">
    <source>
        <dbReference type="ARBA" id="ARBA00023002"/>
    </source>
</evidence>
<sequence>MDPQRFAGRAVLVTGAAQGIGAAIVRRLLADGATVHAADRNAGELAHLAEGLAPAGRLYTHVLDIARPDAVRATVAAITDAAPLHGLVNCAGVLTPGSLLDTDADTWRQTFEVNVHGTFHVSQAVARHMAGHGDGAIVTVASNAGLTPRVEMGAYCASKAAAAMLTRCLGLELGRHGIRCNVVSPGSTRTPMLTTLLGEWSADADRRLVDGDPQRYRTGIPLRKVAEPDDIARAVAFLLSPDAGHITMQNLVIDGGATF</sequence>
<dbReference type="PANTHER" id="PTHR24321">
    <property type="entry name" value="DEHYDROGENASES, SHORT CHAIN"/>
    <property type="match status" value="1"/>
</dbReference>
<dbReference type="PANTHER" id="PTHR24321:SF13">
    <property type="entry name" value="2,3-DIHYDRO-2,3-DIHYDROXYBENZOATE DEHYDROGENASE"/>
    <property type="match status" value="1"/>
</dbReference>
<evidence type="ECO:0000313" key="6">
    <source>
        <dbReference type="Proteomes" id="UP001156836"/>
    </source>
</evidence>
<dbReference type="PROSITE" id="PS00061">
    <property type="entry name" value="ADH_SHORT"/>
    <property type="match status" value="1"/>
</dbReference>